<name>W0I010_9EURY</name>
<organism evidence="2 3">
    <name type="scientific">Thermococcus paralvinellae</name>
    <dbReference type="NCBI Taxonomy" id="582419"/>
    <lineage>
        <taxon>Archaea</taxon>
        <taxon>Methanobacteriati</taxon>
        <taxon>Methanobacteriota</taxon>
        <taxon>Thermococci</taxon>
        <taxon>Thermococcales</taxon>
        <taxon>Thermococcaceae</taxon>
        <taxon>Thermococcus</taxon>
    </lineage>
</organism>
<sequence>MKSFQAFIDSSVLIEHLKGNPNARNLLQELTIKNLFKFLEANEFVYRISRDLIDKYGLLPNDALILATCKFYGVKYLVSLDDDFEYPCKREGIVLIDSAEKLKEETMKGM</sequence>
<dbReference type="SUPFAM" id="SSF88723">
    <property type="entry name" value="PIN domain-like"/>
    <property type="match status" value="1"/>
</dbReference>
<dbReference type="RefSeq" id="WP_042679059.1">
    <property type="nucleotide sequence ID" value="NZ_CP006965.1"/>
</dbReference>
<protein>
    <recommendedName>
        <fullName evidence="1">PIN domain-containing protein</fullName>
    </recommendedName>
</protein>
<dbReference type="HOGENOM" id="CLU_2165393_0_0_2"/>
<dbReference type="InterPro" id="IPR002716">
    <property type="entry name" value="PIN_dom"/>
</dbReference>
<dbReference type="Proteomes" id="UP000019027">
    <property type="component" value="Chromosome"/>
</dbReference>
<dbReference type="STRING" id="582419.TES1_0002"/>
<proteinExistence type="predicted"/>
<dbReference type="GeneID" id="24906737"/>
<dbReference type="InterPro" id="IPR029060">
    <property type="entry name" value="PIN-like_dom_sf"/>
</dbReference>
<evidence type="ECO:0000259" key="1">
    <source>
        <dbReference type="Pfam" id="PF01850"/>
    </source>
</evidence>
<reference evidence="2 3" key="1">
    <citation type="journal article" date="2014" name="Int. J. Syst. Evol. Microbiol.">
        <title>Thermococcus paralvinellae sp. nov. and Thermococcus cleftensis sp. nov. of hyperthermophilic heterotrophs from deep-sea hydrothermal vents.</title>
        <authorList>
            <person name="Hensley S.A."/>
            <person name="Jung J.H."/>
            <person name="Park C.S."/>
            <person name="Holden J.F."/>
        </authorList>
    </citation>
    <scope>NUCLEOTIDE SEQUENCE [LARGE SCALE GENOMIC DNA]</scope>
    <source>
        <strain evidence="2 3">ES1</strain>
    </source>
</reference>
<dbReference type="AlphaFoldDB" id="W0I010"/>
<dbReference type="PANTHER" id="PTHR39677:SF4">
    <property type="entry name" value="RIBONUCLEASE VAPC6"/>
    <property type="match status" value="1"/>
</dbReference>
<dbReference type="KEGG" id="ths:TES1_0002"/>
<keyword evidence="3" id="KW-1185">Reference proteome</keyword>
<dbReference type="OrthoDB" id="93300at2157"/>
<dbReference type="Pfam" id="PF01850">
    <property type="entry name" value="PIN"/>
    <property type="match status" value="1"/>
</dbReference>
<evidence type="ECO:0000313" key="2">
    <source>
        <dbReference type="EMBL" id="AHF79401.1"/>
    </source>
</evidence>
<accession>W0I010</accession>
<feature type="domain" description="PIN" evidence="1">
    <location>
        <begin position="23"/>
        <end position="85"/>
    </location>
</feature>
<dbReference type="Gene3D" id="3.40.50.1010">
    <property type="entry name" value="5'-nuclease"/>
    <property type="match status" value="1"/>
</dbReference>
<dbReference type="EMBL" id="CP006965">
    <property type="protein sequence ID" value="AHF79401.1"/>
    <property type="molecule type" value="Genomic_DNA"/>
</dbReference>
<evidence type="ECO:0000313" key="3">
    <source>
        <dbReference type="Proteomes" id="UP000019027"/>
    </source>
</evidence>
<dbReference type="PANTHER" id="PTHR39677">
    <property type="entry name" value="RIBONUCLEASE VAPC6"/>
    <property type="match status" value="1"/>
</dbReference>
<gene>
    <name evidence="2" type="ORF">TES1_0002</name>
</gene>